<evidence type="ECO:0000259" key="3">
    <source>
        <dbReference type="Pfam" id="PF00534"/>
    </source>
</evidence>
<dbReference type="PANTHER" id="PTHR45947">
    <property type="entry name" value="SULFOQUINOVOSYL TRANSFERASE SQD2"/>
    <property type="match status" value="1"/>
</dbReference>
<keyword evidence="6" id="KW-1185">Reference proteome</keyword>
<dbReference type="OrthoDB" id="3268555at2"/>
<dbReference type="Proteomes" id="UP000199092">
    <property type="component" value="Chromosome I"/>
</dbReference>
<feature type="domain" description="Glycosyltransferase subfamily 4-like N-terminal" evidence="4">
    <location>
        <begin position="12"/>
        <end position="139"/>
    </location>
</feature>
<protein>
    <submittedName>
        <fullName evidence="5">Glycosyltransferase involved in cell wall bisynthesis</fullName>
    </submittedName>
</protein>
<dbReference type="GO" id="GO:0016758">
    <property type="term" value="F:hexosyltransferase activity"/>
    <property type="evidence" value="ECO:0007669"/>
    <property type="project" value="TreeGrafter"/>
</dbReference>
<dbReference type="InterPro" id="IPR001296">
    <property type="entry name" value="Glyco_trans_1"/>
</dbReference>
<proteinExistence type="predicted"/>
<dbReference type="PANTHER" id="PTHR45947:SF3">
    <property type="entry name" value="SULFOQUINOVOSYL TRANSFERASE SQD2"/>
    <property type="match status" value="1"/>
</dbReference>
<gene>
    <name evidence="5" type="ORF">SAMN04488543_1413</name>
</gene>
<evidence type="ECO:0000259" key="4">
    <source>
        <dbReference type="Pfam" id="PF13579"/>
    </source>
</evidence>
<dbReference type="InterPro" id="IPR028098">
    <property type="entry name" value="Glyco_trans_4-like_N"/>
</dbReference>
<dbReference type="InterPro" id="IPR050194">
    <property type="entry name" value="Glycosyltransferase_grp1"/>
</dbReference>
<dbReference type="Pfam" id="PF13579">
    <property type="entry name" value="Glyco_trans_4_4"/>
    <property type="match status" value="1"/>
</dbReference>
<name>A0A1H1QVI2_9ACTN</name>
<dbReference type="Gene3D" id="3.40.50.2000">
    <property type="entry name" value="Glycogen Phosphorylase B"/>
    <property type="match status" value="2"/>
</dbReference>
<dbReference type="SUPFAM" id="SSF53756">
    <property type="entry name" value="UDP-Glycosyltransferase/glycogen phosphorylase"/>
    <property type="match status" value="1"/>
</dbReference>
<organism evidence="5 6">
    <name type="scientific">Friedmanniella luteola</name>
    <dbReference type="NCBI Taxonomy" id="546871"/>
    <lineage>
        <taxon>Bacteria</taxon>
        <taxon>Bacillati</taxon>
        <taxon>Actinomycetota</taxon>
        <taxon>Actinomycetes</taxon>
        <taxon>Propionibacteriales</taxon>
        <taxon>Nocardioidaceae</taxon>
        <taxon>Friedmanniella</taxon>
    </lineage>
</organism>
<sequence length="355" mass="35892">MRVVETLSASTGGIGRHVADLAPRLAALGHDVTVLCPPSTAAAHDLAGLDVGPPRRLARLRGVDVVHAHGYKAAAAALPWTRLRRIPLVVSWHNAVLADGAAGRVGRALQVLVARGADLTLGASTDLVAAARAAGARHAALGPVAAPRLAAPTVPRERSRAALGLAPGTVLVVTVGRLAPQKNLGLVLDVAARLAARTDLTFVLAGGGPLQATLAARAAREGTRVRLLGPVDDVASLLAAADLMLLTSSWEARALVAQEALLAGLPLVSTRVGGIEELVGDAAVLVPGGDAAAAAAAVVALADDPARRAALAAAGLRRAATWPDEDEVAQDLSATYGRLVDRRAGGHSTKGRPPT</sequence>
<keyword evidence="1" id="KW-0328">Glycosyltransferase</keyword>
<dbReference type="RefSeq" id="WP_091411466.1">
    <property type="nucleotide sequence ID" value="NZ_LT629749.1"/>
</dbReference>
<evidence type="ECO:0000256" key="1">
    <source>
        <dbReference type="ARBA" id="ARBA00022676"/>
    </source>
</evidence>
<evidence type="ECO:0000256" key="2">
    <source>
        <dbReference type="ARBA" id="ARBA00022679"/>
    </source>
</evidence>
<dbReference type="CDD" id="cd03801">
    <property type="entry name" value="GT4_PimA-like"/>
    <property type="match status" value="1"/>
</dbReference>
<evidence type="ECO:0000313" key="6">
    <source>
        <dbReference type="Proteomes" id="UP000199092"/>
    </source>
</evidence>
<dbReference type="AlphaFoldDB" id="A0A1H1QVI2"/>
<feature type="domain" description="Glycosyl transferase family 1" evidence="3">
    <location>
        <begin position="156"/>
        <end position="315"/>
    </location>
</feature>
<accession>A0A1H1QVI2</accession>
<evidence type="ECO:0000313" key="5">
    <source>
        <dbReference type="EMBL" id="SDS27365.1"/>
    </source>
</evidence>
<dbReference type="Pfam" id="PF00534">
    <property type="entry name" value="Glycos_transf_1"/>
    <property type="match status" value="1"/>
</dbReference>
<dbReference type="EMBL" id="LT629749">
    <property type="protein sequence ID" value="SDS27365.1"/>
    <property type="molecule type" value="Genomic_DNA"/>
</dbReference>
<keyword evidence="2 5" id="KW-0808">Transferase</keyword>
<dbReference type="STRING" id="546871.SAMN04488543_1413"/>
<dbReference type="GO" id="GO:1901137">
    <property type="term" value="P:carbohydrate derivative biosynthetic process"/>
    <property type="evidence" value="ECO:0007669"/>
    <property type="project" value="UniProtKB-ARBA"/>
</dbReference>
<reference evidence="5 6" key="1">
    <citation type="submission" date="2016-10" db="EMBL/GenBank/DDBJ databases">
        <authorList>
            <person name="de Groot N.N."/>
        </authorList>
    </citation>
    <scope>NUCLEOTIDE SEQUENCE [LARGE SCALE GENOMIC DNA]</scope>
    <source>
        <strain evidence="5 6">DSM 21741</strain>
    </source>
</reference>